<dbReference type="EMBL" id="CM000761">
    <property type="protein sequence ID" value="KXG34345.1"/>
    <property type="molecule type" value="Genomic_DNA"/>
</dbReference>
<reference evidence="2" key="2">
    <citation type="journal article" date="2018" name="Plant J.">
        <title>The Sorghum bicolor reference genome: improved assembly, gene annotations, a transcriptome atlas, and signatures of genome organization.</title>
        <authorList>
            <person name="McCormick R.F."/>
            <person name="Truong S.K."/>
            <person name="Sreedasyam A."/>
            <person name="Jenkins J."/>
            <person name="Shu S."/>
            <person name="Sims D."/>
            <person name="Kennedy M."/>
            <person name="Amirebrahimi M."/>
            <person name="Weers B.D."/>
            <person name="McKinley B."/>
            <person name="Mattison A."/>
            <person name="Morishige D.T."/>
            <person name="Grimwood J."/>
            <person name="Schmutz J."/>
            <person name="Mullet J.E."/>
        </authorList>
    </citation>
    <scope>NUCLEOTIDE SEQUENCE [LARGE SCALE GENOMIC DNA]</scope>
    <source>
        <strain evidence="2">cv. BTx623</strain>
    </source>
</reference>
<evidence type="ECO:0000313" key="1">
    <source>
        <dbReference type="EMBL" id="KXG34345.1"/>
    </source>
</evidence>
<organism evidence="1 2">
    <name type="scientific">Sorghum bicolor</name>
    <name type="common">Sorghum</name>
    <name type="synonym">Sorghum vulgare</name>
    <dbReference type="NCBI Taxonomy" id="4558"/>
    <lineage>
        <taxon>Eukaryota</taxon>
        <taxon>Viridiplantae</taxon>
        <taxon>Streptophyta</taxon>
        <taxon>Embryophyta</taxon>
        <taxon>Tracheophyta</taxon>
        <taxon>Spermatophyta</taxon>
        <taxon>Magnoliopsida</taxon>
        <taxon>Liliopsida</taxon>
        <taxon>Poales</taxon>
        <taxon>Poaceae</taxon>
        <taxon>PACMAD clade</taxon>
        <taxon>Panicoideae</taxon>
        <taxon>Andropogonodae</taxon>
        <taxon>Andropogoneae</taxon>
        <taxon>Sorghinae</taxon>
        <taxon>Sorghum</taxon>
    </lineage>
</organism>
<dbReference type="Gramene" id="KXG34345">
    <property type="protein sequence ID" value="KXG34345"/>
    <property type="gene ID" value="SORBI_3002G025600"/>
</dbReference>
<proteinExistence type="predicted"/>
<sequence>MSRKINSIERSTLVPPFSYSSHPFIGCLTLSPICLLSLVPSNVPLTLSSLHLIHGITYSQSKLAHRPYHILFWWILASIQISASSPHPTGVRLPRLKRLTVVVAHHAISAMRTSLVWMHPPLYMDQ</sequence>
<dbReference type="Proteomes" id="UP000000768">
    <property type="component" value="Chromosome 2"/>
</dbReference>
<keyword evidence="2" id="KW-1185">Reference proteome</keyword>
<dbReference type="AlphaFoldDB" id="A0A1B6Q8U5"/>
<reference evidence="1 2" key="1">
    <citation type="journal article" date="2009" name="Nature">
        <title>The Sorghum bicolor genome and the diversification of grasses.</title>
        <authorList>
            <person name="Paterson A.H."/>
            <person name="Bowers J.E."/>
            <person name="Bruggmann R."/>
            <person name="Dubchak I."/>
            <person name="Grimwood J."/>
            <person name="Gundlach H."/>
            <person name="Haberer G."/>
            <person name="Hellsten U."/>
            <person name="Mitros T."/>
            <person name="Poliakov A."/>
            <person name="Schmutz J."/>
            <person name="Spannagl M."/>
            <person name="Tang H."/>
            <person name="Wang X."/>
            <person name="Wicker T."/>
            <person name="Bharti A.K."/>
            <person name="Chapman J."/>
            <person name="Feltus F.A."/>
            <person name="Gowik U."/>
            <person name="Grigoriev I.V."/>
            <person name="Lyons E."/>
            <person name="Maher C.A."/>
            <person name="Martis M."/>
            <person name="Narechania A."/>
            <person name="Otillar R.P."/>
            <person name="Penning B.W."/>
            <person name="Salamov A.A."/>
            <person name="Wang Y."/>
            <person name="Zhang L."/>
            <person name="Carpita N.C."/>
            <person name="Freeling M."/>
            <person name="Gingle A.R."/>
            <person name="Hash C.T."/>
            <person name="Keller B."/>
            <person name="Klein P."/>
            <person name="Kresovich S."/>
            <person name="McCann M.C."/>
            <person name="Ming R."/>
            <person name="Peterson D.G."/>
            <person name="Mehboob-ur-Rahman"/>
            <person name="Ware D."/>
            <person name="Westhoff P."/>
            <person name="Mayer K.F."/>
            <person name="Messing J."/>
            <person name="Rokhsar D.S."/>
        </authorList>
    </citation>
    <scope>NUCLEOTIDE SEQUENCE [LARGE SCALE GENOMIC DNA]</scope>
    <source>
        <strain evidence="2">cv. BTx623</strain>
    </source>
</reference>
<accession>A0A1B6Q8U5</accession>
<evidence type="ECO:0000313" key="2">
    <source>
        <dbReference type="Proteomes" id="UP000000768"/>
    </source>
</evidence>
<name>A0A1B6Q8U5_SORBI</name>
<protein>
    <submittedName>
        <fullName evidence="1">Uncharacterized protein</fullName>
    </submittedName>
</protein>
<dbReference type="InParanoid" id="A0A1B6Q8U5"/>
<gene>
    <name evidence="1" type="ORF">SORBI_3002G025600</name>
</gene>